<evidence type="ECO:0000259" key="6">
    <source>
        <dbReference type="Pfam" id="PF17389"/>
    </source>
</evidence>
<evidence type="ECO:0000313" key="8">
    <source>
        <dbReference type="EMBL" id="MXV15205.1"/>
    </source>
</evidence>
<dbReference type="Gene3D" id="2.60.40.10">
    <property type="entry name" value="Immunoglobulins"/>
    <property type="match status" value="1"/>
</dbReference>
<evidence type="ECO:0000259" key="5">
    <source>
        <dbReference type="Pfam" id="PF08531"/>
    </source>
</evidence>
<accession>A0A7K1XW35</accession>
<dbReference type="SUPFAM" id="SSF48208">
    <property type="entry name" value="Six-hairpin glycosidases"/>
    <property type="match status" value="1"/>
</dbReference>
<dbReference type="Pfam" id="PF08531">
    <property type="entry name" value="Bac_rhamnosid_N"/>
    <property type="match status" value="1"/>
</dbReference>
<dbReference type="InterPro" id="IPR016007">
    <property type="entry name" value="Alpha_rhamnosid"/>
</dbReference>
<keyword evidence="9" id="KW-1185">Reference proteome</keyword>
<comment type="caution">
    <text evidence="8">The sequence shown here is derived from an EMBL/GenBank/DDBJ whole genome shotgun (WGS) entry which is preliminary data.</text>
</comment>
<dbReference type="Pfam" id="PF17390">
    <property type="entry name" value="Bac_rhamnosid_C"/>
    <property type="match status" value="1"/>
</dbReference>
<dbReference type="InterPro" id="IPR013783">
    <property type="entry name" value="Ig-like_fold"/>
</dbReference>
<keyword evidence="3 8" id="KW-0378">Hydrolase</keyword>
<evidence type="ECO:0000259" key="7">
    <source>
        <dbReference type="Pfam" id="PF17390"/>
    </source>
</evidence>
<protein>
    <recommendedName>
        <fullName evidence="2">alpha-L-rhamnosidase</fullName>
        <ecNumber evidence="2">3.2.1.40</ecNumber>
    </recommendedName>
</protein>
<dbReference type="InterPro" id="IPR008902">
    <property type="entry name" value="Rhamnosid_concanavalin"/>
</dbReference>
<reference evidence="8 9" key="1">
    <citation type="submission" date="2019-11" db="EMBL/GenBank/DDBJ databases">
        <title>Pedobacter sp. HMF7056 Genome sequencing and assembly.</title>
        <authorList>
            <person name="Kang H."/>
            <person name="Kim H."/>
            <person name="Joh K."/>
        </authorList>
    </citation>
    <scope>NUCLEOTIDE SEQUENCE [LARGE SCALE GENOMIC DNA]</scope>
    <source>
        <strain evidence="8 9">HMF7056</strain>
    </source>
</reference>
<dbReference type="Pfam" id="PF17389">
    <property type="entry name" value="Bac_rhamnosid6H"/>
    <property type="match status" value="1"/>
</dbReference>
<gene>
    <name evidence="8" type="ORF">GS398_07825</name>
</gene>
<dbReference type="InterPro" id="IPR035396">
    <property type="entry name" value="Bac_rhamnosid6H"/>
</dbReference>
<dbReference type="InterPro" id="IPR008928">
    <property type="entry name" value="6-hairpin_glycosidase_sf"/>
</dbReference>
<dbReference type="PANTHER" id="PTHR33307:SF6">
    <property type="entry name" value="ALPHA-RHAMNOSIDASE (EUROFUNG)-RELATED"/>
    <property type="match status" value="1"/>
</dbReference>
<evidence type="ECO:0000313" key="9">
    <source>
        <dbReference type="Proteomes" id="UP000451233"/>
    </source>
</evidence>
<dbReference type="PANTHER" id="PTHR33307">
    <property type="entry name" value="ALPHA-RHAMNOSIDASE (EUROFUNG)"/>
    <property type="match status" value="1"/>
</dbReference>
<dbReference type="GO" id="GO:0005975">
    <property type="term" value="P:carbohydrate metabolic process"/>
    <property type="evidence" value="ECO:0007669"/>
    <property type="project" value="InterPro"/>
</dbReference>
<dbReference type="EC" id="3.2.1.40" evidence="2"/>
<name>A0A7K1XW35_9SPHI</name>
<comment type="catalytic activity">
    <reaction evidence="1">
        <text>Hydrolysis of terminal non-reducing alpha-L-rhamnose residues in alpha-L-rhamnosides.</text>
        <dbReference type="EC" id="3.2.1.40"/>
    </reaction>
</comment>
<dbReference type="RefSeq" id="WP_160906212.1">
    <property type="nucleotide sequence ID" value="NZ_WVHS01000002.1"/>
</dbReference>
<sequence>MKRLLIIAILFLCTSFKEEPVPGIVNPRCEMLVNPLGIDAVFPRLSWEIVSAQRNVEQTAYQVIVSSSPEKLEAGKGDLWNSGKVTSDQSVHVNYAGVSLKSRMSCFWKVKTWTNHGESAWSEPAKWTMGLINYVDWKGRWIGLDKLAQQDRGTQFSRLSARYLRKEFNAAKAINKATIYIIGLGLYELYINGSRVGDQVLAPGPTDYNKGVKYNTFDVTDLLKQGKNAIGTILGNGRYFAMRQDYKPYKIKTFGYPKMLMNLDIEYADGSKETISTDDTWRLNVNGPIRANNEYDGEEYDATKEFAGWAAAGFNDALWPKATFVQEPGGTYEAQMNSNMKVMETIKPVSVKRLKSNTYILDMGQNMAGWLRLRATGKRGDKITLRFAETLQPDGGLYVRNLRDALVTDIYTMKGTVKESWEPSFVYHGFRYAEITGYPGTPTVNDFDGRVVYDDMITAGDFTTSNATINHVYKNAYWGIRSNYKGMPVDCPQRNERQPWLGDRTTGAYGESFIFDNGRLYAKWLDDIRQSQKEDGSIPDVAPSFWRYYGDNVTWPGTYIAVADMLYTQYGDETAVAEHYPYMKKWMDYMAEKYSANGIITKDKYGDWCVPPESKELIHARDPARITDGELIATATYIRWLSVMERFAKLLDKTSDAKSFAFLSDNMKAAFNRKFYNTSNAQYSNNTVTANLLPLMFGIVPAGSEDKVLKNIGDKILIGNNGHISTGVIGTQWLMRGLSSHGRADIAYKIASNTDYPSWGYMAENGATTIWELWNGNTADPEMNSQNHVMLLGDLVVWYYENLAGIKTSAEAPGFKKIIMKPEMADGLNSAKAMYRSMYGIIKSSWRKSEGQFSWDITVPPNTKALIYIPAGINAQVTESGKPAATAQGVRFVENIPGRQVFEAGSGNYSFTSPLTH</sequence>
<dbReference type="Gene3D" id="1.50.10.10">
    <property type="match status" value="1"/>
</dbReference>
<evidence type="ECO:0000259" key="4">
    <source>
        <dbReference type="Pfam" id="PF05592"/>
    </source>
</evidence>
<dbReference type="AlphaFoldDB" id="A0A7K1XW35"/>
<dbReference type="Proteomes" id="UP000451233">
    <property type="component" value="Unassembled WGS sequence"/>
</dbReference>
<organism evidence="8 9">
    <name type="scientific">Hufsiella ginkgonis</name>
    <dbReference type="NCBI Taxonomy" id="2695274"/>
    <lineage>
        <taxon>Bacteria</taxon>
        <taxon>Pseudomonadati</taxon>
        <taxon>Bacteroidota</taxon>
        <taxon>Sphingobacteriia</taxon>
        <taxon>Sphingobacteriales</taxon>
        <taxon>Sphingobacteriaceae</taxon>
        <taxon>Hufsiella</taxon>
    </lineage>
</organism>
<feature type="domain" description="Bacterial alpha-L-rhamnosidase N-terminal" evidence="5">
    <location>
        <begin position="172"/>
        <end position="344"/>
    </location>
</feature>
<dbReference type="Gene3D" id="2.60.120.260">
    <property type="entry name" value="Galactose-binding domain-like"/>
    <property type="match status" value="2"/>
</dbReference>
<evidence type="ECO:0000256" key="2">
    <source>
        <dbReference type="ARBA" id="ARBA00012652"/>
    </source>
</evidence>
<dbReference type="GO" id="GO:0030596">
    <property type="term" value="F:alpha-L-rhamnosidase activity"/>
    <property type="evidence" value="ECO:0007669"/>
    <property type="project" value="UniProtKB-EC"/>
</dbReference>
<dbReference type="InterPro" id="IPR012341">
    <property type="entry name" value="6hp_glycosidase-like_sf"/>
</dbReference>
<dbReference type="Gene3D" id="2.60.420.10">
    <property type="entry name" value="Maltose phosphorylase, domain 3"/>
    <property type="match status" value="1"/>
</dbReference>
<dbReference type="Pfam" id="PF05592">
    <property type="entry name" value="Bac_rhamnosid"/>
    <property type="match status" value="1"/>
</dbReference>
<dbReference type="EMBL" id="WVHS01000002">
    <property type="protein sequence ID" value="MXV15205.1"/>
    <property type="molecule type" value="Genomic_DNA"/>
</dbReference>
<feature type="domain" description="Alpha-L-rhamnosidase C-terminal" evidence="7">
    <location>
        <begin position="806"/>
        <end position="881"/>
    </location>
</feature>
<dbReference type="Pfam" id="PF25788">
    <property type="entry name" value="Ig_Rha78A_N"/>
    <property type="match status" value="1"/>
</dbReference>
<proteinExistence type="predicted"/>
<feature type="domain" description="Alpha-L-rhamnosidase six-hairpin glycosidase" evidence="6">
    <location>
        <begin position="459"/>
        <end position="803"/>
    </location>
</feature>
<dbReference type="InterPro" id="IPR013737">
    <property type="entry name" value="Bac_rhamnosid_N"/>
</dbReference>
<dbReference type="PIRSF" id="PIRSF010631">
    <property type="entry name" value="A-rhamnsds"/>
    <property type="match status" value="1"/>
</dbReference>
<dbReference type="InterPro" id="IPR035398">
    <property type="entry name" value="Bac_rhamnosid_C"/>
</dbReference>
<feature type="domain" description="Alpha-L-rhamnosidase concanavalin-like" evidence="4">
    <location>
        <begin position="353"/>
        <end position="453"/>
    </location>
</feature>
<evidence type="ECO:0000256" key="3">
    <source>
        <dbReference type="ARBA" id="ARBA00022801"/>
    </source>
</evidence>
<evidence type="ECO:0000256" key="1">
    <source>
        <dbReference type="ARBA" id="ARBA00001445"/>
    </source>
</evidence>